<feature type="domain" description="SIS" evidence="5">
    <location>
        <begin position="126"/>
        <end position="264"/>
    </location>
</feature>
<dbReference type="InterPro" id="IPR009057">
    <property type="entry name" value="Homeodomain-like_sf"/>
</dbReference>
<dbReference type="CDD" id="cd05013">
    <property type="entry name" value="SIS_RpiR"/>
    <property type="match status" value="1"/>
</dbReference>
<gene>
    <name evidence="6" type="ORF">KPL78_25845</name>
</gene>
<name>A0ABS7AG69_9PROT</name>
<protein>
    <submittedName>
        <fullName evidence="6">MurR/RpiR family transcriptional regulator</fullName>
    </submittedName>
</protein>
<keyword evidence="3" id="KW-0804">Transcription</keyword>
<organism evidence="6 7">
    <name type="scientific">Roseomonas alba</name>
    <dbReference type="NCBI Taxonomy" id="2846776"/>
    <lineage>
        <taxon>Bacteria</taxon>
        <taxon>Pseudomonadati</taxon>
        <taxon>Pseudomonadota</taxon>
        <taxon>Alphaproteobacteria</taxon>
        <taxon>Acetobacterales</taxon>
        <taxon>Roseomonadaceae</taxon>
        <taxon>Roseomonas</taxon>
    </lineage>
</organism>
<keyword evidence="2" id="KW-0238">DNA-binding</keyword>
<dbReference type="InterPro" id="IPR047640">
    <property type="entry name" value="RpiR-like"/>
</dbReference>
<dbReference type="InterPro" id="IPR035472">
    <property type="entry name" value="RpiR-like_SIS"/>
</dbReference>
<sequence length="291" mass="30525">MSPPPPLDLVRRALPELPPKLREAARFVLGHDFDVATRSMRDLAASAGTNPATFTRLAQALGYAGWDALRDAMIEVRRNGAEGPYSRRAQLDADAKGGAAASVPRAMLAADAAGLARLDADPIAAAAEALCRAPRVWSAGFRSCHSVAQLLHYQLRLFRPDEVRLVGGSGPEDLDHGAFRRGDAMVVIGFAPYSRSSVLATRMARAAGCIVIAIADTPTAPMAEGADHLLLFDAATGPGFFPSLTGAIATAQALVAASFVLGGPAAFERLRDSEARLAAQSQYLPEVDPSA</sequence>
<evidence type="ECO:0000313" key="7">
    <source>
        <dbReference type="Proteomes" id="UP001196565"/>
    </source>
</evidence>
<dbReference type="Proteomes" id="UP001196565">
    <property type="component" value="Unassembled WGS sequence"/>
</dbReference>
<dbReference type="Gene3D" id="3.40.50.10490">
    <property type="entry name" value="Glucose-6-phosphate isomerase like protein, domain 1"/>
    <property type="match status" value="1"/>
</dbReference>
<evidence type="ECO:0000313" key="6">
    <source>
        <dbReference type="EMBL" id="MBW6401307.1"/>
    </source>
</evidence>
<dbReference type="InterPro" id="IPR046348">
    <property type="entry name" value="SIS_dom_sf"/>
</dbReference>
<feature type="domain" description="HTH rpiR-type" evidence="4">
    <location>
        <begin position="4"/>
        <end position="80"/>
    </location>
</feature>
<dbReference type="PROSITE" id="PS51464">
    <property type="entry name" value="SIS"/>
    <property type="match status" value="1"/>
</dbReference>
<dbReference type="SUPFAM" id="SSF53697">
    <property type="entry name" value="SIS domain"/>
    <property type="match status" value="1"/>
</dbReference>
<evidence type="ECO:0000256" key="1">
    <source>
        <dbReference type="ARBA" id="ARBA00023015"/>
    </source>
</evidence>
<dbReference type="SUPFAM" id="SSF46689">
    <property type="entry name" value="Homeodomain-like"/>
    <property type="match status" value="1"/>
</dbReference>
<evidence type="ECO:0000259" key="4">
    <source>
        <dbReference type="PROSITE" id="PS51071"/>
    </source>
</evidence>
<reference evidence="6 7" key="1">
    <citation type="submission" date="2021-07" db="EMBL/GenBank/DDBJ databases">
        <authorList>
            <person name="So Y."/>
        </authorList>
    </citation>
    <scope>NUCLEOTIDE SEQUENCE [LARGE SCALE GENOMIC DNA]</scope>
    <source>
        <strain evidence="6 7">HJA6</strain>
    </source>
</reference>
<keyword evidence="1" id="KW-0805">Transcription regulation</keyword>
<dbReference type="InterPro" id="IPR000281">
    <property type="entry name" value="HTH_RpiR"/>
</dbReference>
<evidence type="ECO:0000259" key="5">
    <source>
        <dbReference type="PROSITE" id="PS51464"/>
    </source>
</evidence>
<dbReference type="InterPro" id="IPR036388">
    <property type="entry name" value="WH-like_DNA-bd_sf"/>
</dbReference>
<dbReference type="PANTHER" id="PTHR30514:SF18">
    <property type="entry name" value="RPIR-FAMILY TRANSCRIPTIONAL REGULATOR"/>
    <property type="match status" value="1"/>
</dbReference>
<dbReference type="PROSITE" id="PS51071">
    <property type="entry name" value="HTH_RPIR"/>
    <property type="match status" value="1"/>
</dbReference>
<dbReference type="PANTHER" id="PTHR30514">
    <property type="entry name" value="GLUCOKINASE"/>
    <property type="match status" value="1"/>
</dbReference>
<dbReference type="InterPro" id="IPR001347">
    <property type="entry name" value="SIS_dom"/>
</dbReference>
<evidence type="ECO:0000256" key="3">
    <source>
        <dbReference type="ARBA" id="ARBA00023163"/>
    </source>
</evidence>
<proteinExistence type="predicted"/>
<dbReference type="Gene3D" id="1.10.10.10">
    <property type="entry name" value="Winged helix-like DNA-binding domain superfamily/Winged helix DNA-binding domain"/>
    <property type="match status" value="1"/>
</dbReference>
<dbReference type="Pfam" id="PF01380">
    <property type="entry name" value="SIS"/>
    <property type="match status" value="1"/>
</dbReference>
<evidence type="ECO:0000256" key="2">
    <source>
        <dbReference type="ARBA" id="ARBA00023125"/>
    </source>
</evidence>
<dbReference type="EMBL" id="JAHYBZ010000011">
    <property type="protein sequence ID" value="MBW6401307.1"/>
    <property type="molecule type" value="Genomic_DNA"/>
</dbReference>
<dbReference type="RefSeq" id="WP_219765894.1">
    <property type="nucleotide sequence ID" value="NZ_JAHYBZ010000011.1"/>
</dbReference>
<comment type="caution">
    <text evidence="6">The sequence shown here is derived from an EMBL/GenBank/DDBJ whole genome shotgun (WGS) entry which is preliminary data.</text>
</comment>
<keyword evidence="7" id="KW-1185">Reference proteome</keyword>
<accession>A0ABS7AG69</accession>